<dbReference type="AlphaFoldDB" id="X1TQ20"/>
<accession>X1TQ20</accession>
<feature type="coiled-coil region" evidence="1">
    <location>
        <begin position="17"/>
        <end position="62"/>
    </location>
</feature>
<sequence length="143" mass="17168">VNNEPCVMTIVYDITKRKHIEEKLNRYRDSLEVLVKERTEELSQKIVEYKKAEERVREAELRYRTVADFTYDWEYWEAPDGTLNYVSPSVERITGFKAEEFIEDPQLIQRIILPEDIDTWNEHHREMLDKKGQGQLKKPVPEI</sequence>
<reference evidence="3" key="1">
    <citation type="journal article" date="2014" name="Front. Microbiol.">
        <title>High frequency of phylogenetically diverse reductive dehalogenase-homologous genes in deep subseafloor sedimentary metagenomes.</title>
        <authorList>
            <person name="Kawai M."/>
            <person name="Futagami T."/>
            <person name="Toyoda A."/>
            <person name="Takaki Y."/>
            <person name="Nishi S."/>
            <person name="Hori S."/>
            <person name="Arai W."/>
            <person name="Tsubouchi T."/>
            <person name="Morono Y."/>
            <person name="Uchiyama I."/>
            <person name="Ito T."/>
            <person name="Fujiyama A."/>
            <person name="Inagaki F."/>
            <person name="Takami H."/>
        </authorList>
    </citation>
    <scope>NUCLEOTIDE SEQUENCE</scope>
    <source>
        <strain evidence="3">Expedition CK06-06</strain>
    </source>
</reference>
<dbReference type="InterPro" id="IPR035965">
    <property type="entry name" value="PAS-like_dom_sf"/>
</dbReference>
<feature type="non-terminal residue" evidence="3">
    <location>
        <position position="1"/>
    </location>
</feature>
<evidence type="ECO:0000256" key="1">
    <source>
        <dbReference type="SAM" id="Coils"/>
    </source>
</evidence>
<dbReference type="PROSITE" id="PS50112">
    <property type="entry name" value="PAS"/>
    <property type="match status" value="1"/>
</dbReference>
<protein>
    <recommendedName>
        <fullName evidence="2">PAS domain-containing protein</fullName>
    </recommendedName>
</protein>
<evidence type="ECO:0000259" key="2">
    <source>
        <dbReference type="PROSITE" id="PS50112"/>
    </source>
</evidence>
<dbReference type="EMBL" id="BARW01033213">
    <property type="protein sequence ID" value="GAJ07354.1"/>
    <property type="molecule type" value="Genomic_DNA"/>
</dbReference>
<dbReference type="SUPFAM" id="SSF55785">
    <property type="entry name" value="PYP-like sensor domain (PAS domain)"/>
    <property type="match status" value="1"/>
</dbReference>
<organism evidence="3">
    <name type="scientific">marine sediment metagenome</name>
    <dbReference type="NCBI Taxonomy" id="412755"/>
    <lineage>
        <taxon>unclassified sequences</taxon>
        <taxon>metagenomes</taxon>
        <taxon>ecological metagenomes</taxon>
    </lineage>
</organism>
<dbReference type="Gene3D" id="3.30.450.20">
    <property type="entry name" value="PAS domain"/>
    <property type="match status" value="1"/>
</dbReference>
<dbReference type="InterPro" id="IPR013655">
    <property type="entry name" value="PAS_fold_3"/>
</dbReference>
<name>X1TQ20_9ZZZZ</name>
<comment type="caution">
    <text evidence="3">The sequence shown here is derived from an EMBL/GenBank/DDBJ whole genome shotgun (WGS) entry which is preliminary data.</text>
</comment>
<evidence type="ECO:0000313" key="3">
    <source>
        <dbReference type="EMBL" id="GAJ07354.1"/>
    </source>
</evidence>
<dbReference type="InterPro" id="IPR000014">
    <property type="entry name" value="PAS"/>
</dbReference>
<gene>
    <name evidence="3" type="ORF">S12H4_52362</name>
</gene>
<keyword evidence="1" id="KW-0175">Coiled coil</keyword>
<dbReference type="Pfam" id="PF08447">
    <property type="entry name" value="PAS_3"/>
    <property type="match status" value="1"/>
</dbReference>
<proteinExistence type="predicted"/>
<feature type="domain" description="PAS" evidence="2">
    <location>
        <begin position="80"/>
        <end position="131"/>
    </location>
</feature>